<name>A0ABS8PTR8_9BACT</name>
<evidence type="ECO:0000313" key="12">
    <source>
        <dbReference type="Proteomes" id="UP001199816"/>
    </source>
</evidence>
<evidence type="ECO:0000256" key="2">
    <source>
        <dbReference type="ARBA" id="ARBA00022475"/>
    </source>
</evidence>
<evidence type="ECO:0000256" key="1">
    <source>
        <dbReference type="ARBA" id="ARBA00004236"/>
    </source>
</evidence>
<proteinExistence type="predicted"/>
<protein>
    <submittedName>
        <fullName evidence="11">DUF5706 domain-containing protein</fullName>
    </submittedName>
</protein>
<keyword evidence="5 9" id="KW-1133">Transmembrane helix</keyword>
<evidence type="ECO:0000256" key="6">
    <source>
        <dbReference type="ARBA" id="ARBA00023118"/>
    </source>
</evidence>
<dbReference type="CDD" id="cd00077">
    <property type="entry name" value="HDc"/>
    <property type="match status" value="1"/>
</dbReference>
<dbReference type="RefSeq" id="WP_231005725.1">
    <property type="nucleotide sequence ID" value="NZ_JAJNEC010000005.1"/>
</dbReference>
<comment type="subcellular location">
    <subcellularLocation>
        <location evidence="1">Cell membrane</location>
    </subcellularLocation>
</comment>
<evidence type="ECO:0000256" key="3">
    <source>
        <dbReference type="ARBA" id="ARBA00022692"/>
    </source>
</evidence>
<evidence type="ECO:0000256" key="9">
    <source>
        <dbReference type="SAM" id="Phobius"/>
    </source>
</evidence>
<keyword evidence="2" id="KW-1003">Cell membrane</keyword>
<evidence type="ECO:0000256" key="4">
    <source>
        <dbReference type="ARBA" id="ARBA00022741"/>
    </source>
</evidence>
<keyword evidence="4" id="KW-0547">Nucleotide-binding</keyword>
<dbReference type="EMBL" id="JAJNEC010000005">
    <property type="protein sequence ID" value="MCD2424255.1"/>
    <property type="molecule type" value="Genomic_DNA"/>
</dbReference>
<reference evidence="11 12" key="1">
    <citation type="submission" date="2021-11" db="EMBL/GenBank/DDBJ databases">
        <title>Genomic of Niabella pedocola.</title>
        <authorList>
            <person name="Wu T."/>
        </authorList>
    </citation>
    <scope>NUCLEOTIDE SEQUENCE [LARGE SCALE GENOMIC DNA]</scope>
    <source>
        <strain evidence="11 12">JCM 31011</strain>
    </source>
</reference>
<dbReference type="SUPFAM" id="SSF109604">
    <property type="entry name" value="HD-domain/PDEase-like"/>
    <property type="match status" value="1"/>
</dbReference>
<keyword evidence="7 9" id="KW-0472">Membrane</keyword>
<evidence type="ECO:0000256" key="5">
    <source>
        <dbReference type="ARBA" id="ARBA00022989"/>
    </source>
</evidence>
<keyword evidence="6" id="KW-0051">Antiviral defense</keyword>
<gene>
    <name evidence="11" type="ORF">LQ567_15855</name>
</gene>
<dbReference type="PANTHER" id="PTHR21174:SF0">
    <property type="entry name" value="HD PHOSPHOHYDROLASE FAMILY PROTEIN-RELATED"/>
    <property type="match status" value="1"/>
</dbReference>
<dbReference type="InterPro" id="IPR009218">
    <property type="entry name" value="HD_phosphohydro"/>
</dbReference>
<accession>A0ABS8PTR8</accession>
<sequence>MEYTALLQDAEAYVGQYIARHPKPELYYHNLEHITHAVAAAKQIADHYQLPEPEYATVVIAAWFHDLGYYAGERVGHEDTGARLATEYLTTKDADASFIAAVAGCIQATKMPQQPTNQLEAIVCDADLFHLGTADFEVFNKLMRKEEEAVFQKKISKEDWRNSAILLLQQHRYHTDYCRLLLNDKKQENLEKLLAKQQEKKQEAPLPVTDQAGEAAASGKKNPKDPGRGIETMFRITSTNNQRLSDMADNKAQILITVNSIILSAIITLLLRKLDGKDPLVYPTFLILSTAVVTMVVGILATRPSLPNGVFTQDEVDSKKINLLFFGNFYRMHLDEYASGMRKIMGDKDFLYDTLIKDVFSQGVVLGRKYKLLRLAYNIFMFGIIFSVIGFLIAMILND</sequence>
<dbReference type="InterPro" id="IPR003607">
    <property type="entry name" value="HD/PDEase_dom"/>
</dbReference>
<dbReference type="Proteomes" id="UP001199816">
    <property type="component" value="Unassembled WGS sequence"/>
</dbReference>
<dbReference type="PANTHER" id="PTHR21174">
    <property type="match status" value="1"/>
</dbReference>
<feature type="transmembrane region" description="Helical" evidence="9">
    <location>
        <begin position="280"/>
        <end position="301"/>
    </location>
</feature>
<feature type="region of interest" description="Disordered" evidence="8">
    <location>
        <begin position="197"/>
        <end position="230"/>
    </location>
</feature>
<evidence type="ECO:0000313" key="11">
    <source>
        <dbReference type="EMBL" id="MCD2424255.1"/>
    </source>
</evidence>
<dbReference type="Gene3D" id="1.10.3210.10">
    <property type="entry name" value="Hypothetical protein af1432"/>
    <property type="match status" value="1"/>
</dbReference>
<comment type="caution">
    <text evidence="11">The sequence shown here is derived from an EMBL/GenBank/DDBJ whole genome shotgun (WGS) entry which is preliminary data.</text>
</comment>
<feature type="transmembrane region" description="Helical" evidence="9">
    <location>
        <begin position="375"/>
        <end position="397"/>
    </location>
</feature>
<keyword evidence="12" id="KW-1185">Reference proteome</keyword>
<organism evidence="11 12">
    <name type="scientific">Niabella pedocola</name>
    <dbReference type="NCBI Taxonomy" id="1752077"/>
    <lineage>
        <taxon>Bacteria</taxon>
        <taxon>Pseudomonadati</taxon>
        <taxon>Bacteroidota</taxon>
        <taxon>Chitinophagia</taxon>
        <taxon>Chitinophagales</taxon>
        <taxon>Chitinophagaceae</taxon>
        <taxon>Niabella</taxon>
    </lineage>
</organism>
<keyword evidence="3 9" id="KW-0812">Transmembrane</keyword>
<evidence type="ECO:0000256" key="7">
    <source>
        <dbReference type="ARBA" id="ARBA00023136"/>
    </source>
</evidence>
<evidence type="ECO:0000259" key="10">
    <source>
        <dbReference type="Pfam" id="PF18967"/>
    </source>
</evidence>
<feature type="domain" description="Pycsar effector protein" evidence="10">
    <location>
        <begin position="233"/>
        <end position="393"/>
    </location>
</feature>
<dbReference type="InterPro" id="IPR043760">
    <property type="entry name" value="PycTM_dom"/>
</dbReference>
<dbReference type="Pfam" id="PF18967">
    <property type="entry name" value="PycTM"/>
    <property type="match status" value="1"/>
</dbReference>
<feature type="transmembrane region" description="Helical" evidence="9">
    <location>
        <begin position="252"/>
        <end position="274"/>
    </location>
</feature>
<evidence type="ECO:0000256" key="8">
    <source>
        <dbReference type="SAM" id="MobiDB-lite"/>
    </source>
</evidence>